<accession>Q22RV2</accession>
<dbReference type="HOGENOM" id="CLU_1122003_0_0_1"/>
<dbReference type="EMBL" id="GG662845">
    <property type="protein sequence ID" value="EAR88020.2"/>
    <property type="molecule type" value="Genomic_DNA"/>
</dbReference>
<feature type="compositionally biased region" description="Polar residues" evidence="1">
    <location>
        <begin position="12"/>
        <end position="49"/>
    </location>
</feature>
<dbReference type="AlphaFoldDB" id="Q22RV2"/>
<feature type="region of interest" description="Disordered" evidence="1">
    <location>
        <begin position="1"/>
        <end position="90"/>
    </location>
</feature>
<gene>
    <name evidence="2" type="ORF">TTHERM_00011860</name>
</gene>
<feature type="compositionally biased region" description="Low complexity" evidence="1">
    <location>
        <begin position="75"/>
        <end position="84"/>
    </location>
</feature>
<name>Q22RV2_TETTS</name>
<dbReference type="Proteomes" id="UP000009168">
    <property type="component" value="Unassembled WGS sequence"/>
</dbReference>
<organism evidence="2 3">
    <name type="scientific">Tetrahymena thermophila (strain SB210)</name>
    <dbReference type="NCBI Taxonomy" id="312017"/>
    <lineage>
        <taxon>Eukaryota</taxon>
        <taxon>Sar</taxon>
        <taxon>Alveolata</taxon>
        <taxon>Ciliophora</taxon>
        <taxon>Intramacronucleata</taxon>
        <taxon>Oligohymenophorea</taxon>
        <taxon>Hymenostomatida</taxon>
        <taxon>Tetrahymenina</taxon>
        <taxon>Tetrahymenidae</taxon>
        <taxon>Tetrahymena</taxon>
    </lineage>
</organism>
<keyword evidence="3" id="KW-1185">Reference proteome</keyword>
<evidence type="ECO:0000256" key="1">
    <source>
        <dbReference type="SAM" id="MobiDB-lite"/>
    </source>
</evidence>
<dbReference type="RefSeq" id="XP_001008265.2">
    <property type="nucleotide sequence ID" value="XM_001008265.2"/>
</dbReference>
<dbReference type="KEGG" id="tet:TTHERM_00011860"/>
<dbReference type="GeneID" id="7846068"/>
<sequence>MGCQQGKMINNGKESQNKGGFNRTNTIKNNAKNQQNVEEANQSGLFDSRNQNDEEVIGKAKGVSPSKTKDDQNDENQQNNAADNPPLKYTFTINGKSMKQIEDQKMQDEEEEDNYSDVLLSTEIREGHTPQLSEEEDYLQYERIYDKKDISLADIGDGMINDGLVDRKMTLHKAATLKKSTTLKKKLEKKAIIHALDIQPSRDYFMPDYFKQFTRKQSNKNLQQDYTKTNTLFVPQNQ</sequence>
<dbReference type="InParanoid" id="Q22RV2"/>
<proteinExistence type="predicted"/>
<reference evidence="3" key="1">
    <citation type="journal article" date="2006" name="PLoS Biol.">
        <title>Macronuclear genome sequence of the ciliate Tetrahymena thermophila, a model eukaryote.</title>
        <authorList>
            <person name="Eisen J.A."/>
            <person name="Coyne R.S."/>
            <person name="Wu M."/>
            <person name="Wu D."/>
            <person name="Thiagarajan M."/>
            <person name="Wortman J.R."/>
            <person name="Badger J.H."/>
            <person name="Ren Q."/>
            <person name="Amedeo P."/>
            <person name="Jones K.M."/>
            <person name="Tallon L.J."/>
            <person name="Delcher A.L."/>
            <person name="Salzberg S.L."/>
            <person name="Silva J.C."/>
            <person name="Haas B.J."/>
            <person name="Majoros W.H."/>
            <person name="Farzad M."/>
            <person name="Carlton J.M."/>
            <person name="Smith R.K. Jr."/>
            <person name="Garg J."/>
            <person name="Pearlman R.E."/>
            <person name="Karrer K.M."/>
            <person name="Sun L."/>
            <person name="Manning G."/>
            <person name="Elde N.C."/>
            <person name="Turkewitz A.P."/>
            <person name="Asai D.J."/>
            <person name="Wilkes D.E."/>
            <person name="Wang Y."/>
            <person name="Cai H."/>
            <person name="Collins K."/>
            <person name="Stewart B.A."/>
            <person name="Lee S.R."/>
            <person name="Wilamowska K."/>
            <person name="Weinberg Z."/>
            <person name="Ruzzo W.L."/>
            <person name="Wloga D."/>
            <person name="Gaertig J."/>
            <person name="Frankel J."/>
            <person name="Tsao C.-C."/>
            <person name="Gorovsky M.A."/>
            <person name="Keeling P.J."/>
            <person name="Waller R.F."/>
            <person name="Patron N.J."/>
            <person name="Cherry J.M."/>
            <person name="Stover N.A."/>
            <person name="Krieger C.J."/>
            <person name="del Toro C."/>
            <person name="Ryder H.F."/>
            <person name="Williamson S.C."/>
            <person name="Barbeau R.A."/>
            <person name="Hamilton E.P."/>
            <person name="Orias E."/>
        </authorList>
    </citation>
    <scope>NUCLEOTIDE SEQUENCE [LARGE SCALE GENOMIC DNA]</scope>
    <source>
        <strain evidence="3">SB210</strain>
    </source>
</reference>
<protein>
    <submittedName>
        <fullName evidence="2">Uncharacterized protein</fullName>
    </submittedName>
</protein>
<evidence type="ECO:0000313" key="3">
    <source>
        <dbReference type="Proteomes" id="UP000009168"/>
    </source>
</evidence>
<evidence type="ECO:0000313" key="2">
    <source>
        <dbReference type="EMBL" id="EAR88020.2"/>
    </source>
</evidence>